<dbReference type="Proteomes" id="UP000216020">
    <property type="component" value="Unassembled WGS sequence"/>
</dbReference>
<accession>A0A261S0E3</accession>
<dbReference type="SUPFAM" id="SSF56954">
    <property type="entry name" value="Outer membrane efflux proteins (OEP)"/>
    <property type="match status" value="1"/>
</dbReference>
<keyword evidence="2" id="KW-1134">Transmembrane beta strand</keyword>
<dbReference type="Pfam" id="PF02321">
    <property type="entry name" value="OEP"/>
    <property type="match status" value="2"/>
</dbReference>
<dbReference type="InterPro" id="IPR010131">
    <property type="entry name" value="MdtP/NodT-like"/>
</dbReference>
<dbReference type="RefSeq" id="WP_094855242.1">
    <property type="nucleotide sequence ID" value="NZ_NEVM01000005.1"/>
</dbReference>
<dbReference type="Gene3D" id="2.20.200.10">
    <property type="entry name" value="Outer membrane efflux proteins (OEP)"/>
    <property type="match status" value="1"/>
</dbReference>
<feature type="chain" id="PRO_5011823026" evidence="2">
    <location>
        <begin position="27"/>
        <end position="464"/>
    </location>
</feature>
<dbReference type="Gene3D" id="1.20.1600.10">
    <property type="entry name" value="Outer membrane efflux proteins (OEP)"/>
    <property type="match status" value="1"/>
</dbReference>
<dbReference type="NCBIfam" id="TIGR01845">
    <property type="entry name" value="outer_NodT"/>
    <property type="match status" value="1"/>
</dbReference>
<evidence type="ECO:0000313" key="3">
    <source>
        <dbReference type="EMBL" id="OZI30819.1"/>
    </source>
</evidence>
<gene>
    <name evidence="3" type="ORF">CAL29_22840</name>
</gene>
<dbReference type="GO" id="GO:0005886">
    <property type="term" value="C:plasma membrane"/>
    <property type="evidence" value="ECO:0007669"/>
    <property type="project" value="UniProtKB-SubCell"/>
</dbReference>
<keyword evidence="2" id="KW-0732">Signal</keyword>
<evidence type="ECO:0000313" key="4">
    <source>
        <dbReference type="Proteomes" id="UP000216020"/>
    </source>
</evidence>
<proteinExistence type="inferred from homology"/>
<protein>
    <submittedName>
        <fullName evidence="3">Transporter</fullName>
    </submittedName>
</protein>
<name>A0A261S0E3_9BORD</name>
<comment type="caution">
    <text evidence="3">The sequence shown here is derived from an EMBL/GenBank/DDBJ whole genome shotgun (WGS) entry which is preliminary data.</text>
</comment>
<organism evidence="3 4">
    <name type="scientific">Bordetella genomosp. 10</name>
    <dbReference type="NCBI Taxonomy" id="1416804"/>
    <lineage>
        <taxon>Bacteria</taxon>
        <taxon>Pseudomonadati</taxon>
        <taxon>Pseudomonadota</taxon>
        <taxon>Betaproteobacteria</taxon>
        <taxon>Burkholderiales</taxon>
        <taxon>Alcaligenaceae</taxon>
        <taxon>Bordetella</taxon>
    </lineage>
</organism>
<keyword evidence="4" id="KW-1185">Reference proteome</keyword>
<keyword evidence="2" id="KW-0564">Palmitate</keyword>
<feature type="signal peptide" evidence="2">
    <location>
        <begin position="1"/>
        <end position="26"/>
    </location>
</feature>
<evidence type="ECO:0000256" key="1">
    <source>
        <dbReference type="ARBA" id="ARBA00007613"/>
    </source>
</evidence>
<dbReference type="OrthoDB" id="9770517at2"/>
<dbReference type="PANTHER" id="PTHR30203:SF33">
    <property type="entry name" value="BLR4455 PROTEIN"/>
    <property type="match status" value="1"/>
</dbReference>
<dbReference type="PROSITE" id="PS51257">
    <property type="entry name" value="PROKAR_LIPOPROTEIN"/>
    <property type="match status" value="1"/>
</dbReference>
<dbReference type="PANTHER" id="PTHR30203">
    <property type="entry name" value="OUTER MEMBRANE CATION EFFLUX PROTEIN"/>
    <property type="match status" value="1"/>
</dbReference>
<dbReference type="InterPro" id="IPR003423">
    <property type="entry name" value="OMP_efflux"/>
</dbReference>
<dbReference type="EMBL" id="NEVM01000005">
    <property type="protein sequence ID" value="OZI30819.1"/>
    <property type="molecule type" value="Genomic_DNA"/>
</dbReference>
<evidence type="ECO:0000256" key="2">
    <source>
        <dbReference type="RuleBase" id="RU362097"/>
    </source>
</evidence>
<dbReference type="GO" id="GO:0015562">
    <property type="term" value="F:efflux transmembrane transporter activity"/>
    <property type="evidence" value="ECO:0007669"/>
    <property type="project" value="InterPro"/>
</dbReference>
<reference evidence="4" key="1">
    <citation type="submission" date="2017-05" db="EMBL/GenBank/DDBJ databases">
        <title>Complete and WGS of Bordetella genogroups.</title>
        <authorList>
            <person name="Spilker T."/>
            <person name="Lipuma J."/>
        </authorList>
    </citation>
    <scope>NUCLEOTIDE SEQUENCE [LARGE SCALE GENOMIC DNA]</scope>
    <source>
        <strain evidence="4">AU16122</strain>
    </source>
</reference>
<comment type="subcellular location">
    <subcellularLocation>
        <location evidence="2">Cell membrane</location>
        <topology evidence="2">Lipid-anchor</topology>
    </subcellularLocation>
</comment>
<keyword evidence="2" id="KW-0449">Lipoprotein</keyword>
<dbReference type="AlphaFoldDB" id="A0A261S0E3"/>
<sequence>MMVRRLFPIAALSLALALGGCGLPIAHTDAGLDLPATWQAPATPAAVAVDADWWRGFGSPELAGLVETARAGSFDVAAAVARVRQADALARMAGAALLPEVDGTAGAERTKVVGYPALTSYTVGLSASYELDIWGGTRAARQAAVDTLAATAYAHDAVLLTLTAGVADTYLQTLALRERVAIARQNLATGERILAFVESQYRAGAATALDLAQQRGLVASLRQTVAQRDQQARDSLTALAVLIGRAPQGFDVGNTTLEALALPTVSACVPADLLVRRPDVAQAERQLATADADVTVARAAMLPSLTLTASAGVGNDRLAGLFDHPIYDLAAGIAAPIFNAGRLAAGRDLALAQREELLADYRKAIVAALGDVETALNAIDGVDRQQQAQDEALTQAQAAVRLAESRYRAGAETLLTLLDAQRTLYDAQDQAVQLRLARLQASVALYKALGGGWRLGADTARRTS</sequence>
<keyword evidence="2" id="KW-0812">Transmembrane</keyword>
<comment type="similarity">
    <text evidence="1 2">Belongs to the outer membrane factor (OMF) (TC 1.B.17) family.</text>
</comment>
<keyword evidence="2" id="KW-0472">Membrane</keyword>